<accession>A0A7C3PCY3</accession>
<name>A0A7C3PCY3_9CYAN</name>
<feature type="compositionally biased region" description="Pro residues" evidence="1">
    <location>
        <begin position="434"/>
        <end position="447"/>
    </location>
</feature>
<feature type="compositionally biased region" description="Pro residues" evidence="1">
    <location>
        <begin position="487"/>
        <end position="515"/>
    </location>
</feature>
<feature type="compositionally biased region" description="Pro residues" evidence="1">
    <location>
        <begin position="404"/>
        <end position="422"/>
    </location>
</feature>
<organism evidence="2">
    <name type="scientific">Oscillatoriales cyanobacterium SpSt-418</name>
    <dbReference type="NCBI Taxonomy" id="2282169"/>
    <lineage>
        <taxon>Bacteria</taxon>
        <taxon>Bacillati</taxon>
        <taxon>Cyanobacteriota</taxon>
        <taxon>Cyanophyceae</taxon>
        <taxon>Oscillatoriophycideae</taxon>
        <taxon>Oscillatoriales</taxon>
    </lineage>
</organism>
<feature type="compositionally biased region" description="Pro residues" evidence="1">
    <location>
        <begin position="310"/>
        <end position="351"/>
    </location>
</feature>
<proteinExistence type="predicted"/>
<feature type="compositionally biased region" description="Basic and acidic residues" evidence="1">
    <location>
        <begin position="393"/>
        <end position="403"/>
    </location>
</feature>
<reference evidence="2" key="1">
    <citation type="journal article" date="2020" name="mSystems">
        <title>Genome- and Community-Level Interaction Insights into Carbon Utilization and Element Cycling Functions of Hydrothermarchaeota in Hydrothermal Sediment.</title>
        <authorList>
            <person name="Zhou Z."/>
            <person name="Liu Y."/>
            <person name="Xu W."/>
            <person name="Pan J."/>
            <person name="Luo Z.H."/>
            <person name="Li M."/>
        </authorList>
    </citation>
    <scope>NUCLEOTIDE SEQUENCE [LARGE SCALE GENOMIC DNA]</scope>
    <source>
        <strain evidence="2">SpSt-418</strain>
    </source>
</reference>
<protein>
    <submittedName>
        <fullName evidence="2">Uncharacterized protein</fullName>
    </submittedName>
</protein>
<evidence type="ECO:0000313" key="2">
    <source>
        <dbReference type="EMBL" id="HFM96615.1"/>
    </source>
</evidence>
<dbReference type="EMBL" id="DSRU01000039">
    <property type="protein sequence ID" value="HFM96615.1"/>
    <property type="molecule type" value="Genomic_DNA"/>
</dbReference>
<feature type="region of interest" description="Disordered" evidence="1">
    <location>
        <begin position="305"/>
        <end position="605"/>
    </location>
</feature>
<dbReference type="AlphaFoldDB" id="A0A7C3PCY3"/>
<evidence type="ECO:0000256" key="1">
    <source>
        <dbReference type="SAM" id="MobiDB-lite"/>
    </source>
</evidence>
<gene>
    <name evidence="2" type="ORF">ENR64_02405</name>
</gene>
<comment type="caution">
    <text evidence="2">The sequence shown here is derived from an EMBL/GenBank/DDBJ whole genome shotgun (WGS) entry which is preliminary data.</text>
</comment>
<sequence length="617" mass="67870">MKFWRTVAPIGLALLLTLSLLINPFTTDPAAAALFNQKAKGKPTTAAVQGGKVSEASPPALLQELRQYIDDHQPQVSIVSPRSNEVLKDDTVSVKFQVKDLPIFKDEKLGLGPHLHVLLDNGPYQAVYDLNKPLVFEKIAPGTHTIRAIASRPWHETFKNDGAFAQLTFHVFAKTEDNSPNPDLPLLTYSRPQGSYGAEPIMLDYYLTNAPLHFVAQEDESIADWRIRVTVNGSNFVLYRWQPIYLKGFKPGQNWVQIEYLDERGNPVKNVFNNTIRLVNYEPGGKDTLSRLVRGEVTLTDVKGIVDPNYVPPAPPKPEPEPIVTPTPAASPAPVVKPTPSPEVSPTPAVPGVPAKSVEPSDKQAEPAPPKSVPTEPIKPRPSMTPTKPSVTPEKKVEVEPKPVVKPTPTAKPEPTPAVKPEPIPEKLTAPRSVPTPEPVKPAPLPEQQPSQDEAIARPQRPTFDETQSVPAPKPARKVLKARPIPMDTPRPQPTPTVPATPPAPVVKEPVPTPEPEWVEPKRTEELERSPELTPSSKLETPAVRQPVAPSQQQQMNADEMRQQQQQVTEVEERSQSAPSPTSETPKLLEPTPSASPINGLNELRRQFSRIRQKVTE</sequence>
<feature type="compositionally biased region" description="Basic and acidic residues" evidence="1">
    <location>
        <begin position="519"/>
        <end position="531"/>
    </location>
</feature>